<dbReference type="EMBL" id="CP042997">
    <property type="protein sequence ID" value="QEH34913.1"/>
    <property type="molecule type" value="Genomic_DNA"/>
</dbReference>
<sequence precursor="true">MRHRLALMAACLLGLIALWGSVSPGQPPAVKAAAKWEYKSDQFAGNQDDRLNRMGEQGWELVAVTGDGPGQRYVFKRPKP</sequence>
<dbReference type="AlphaFoldDB" id="A0A5B9W2R9"/>
<dbReference type="KEGG" id="agv:OJF2_34580"/>
<name>A0A5B9W2R9_9BACT</name>
<evidence type="ECO:0000256" key="1">
    <source>
        <dbReference type="SAM" id="SignalP"/>
    </source>
</evidence>
<evidence type="ECO:0000313" key="3">
    <source>
        <dbReference type="Proteomes" id="UP000324233"/>
    </source>
</evidence>
<keyword evidence="1" id="KW-0732">Signal</keyword>
<evidence type="ECO:0008006" key="4">
    <source>
        <dbReference type="Google" id="ProtNLM"/>
    </source>
</evidence>
<organism evidence="2 3">
    <name type="scientific">Aquisphaera giovannonii</name>
    <dbReference type="NCBI Taxonomy" id="406548"/>
    <lineage>
        <taxon>Bacteria</taxon>
        <taxon>Pseudomonadati</taxon>
        <taxon>Planctomycetota</taxon>
        <taxon>Planctomycetia</taxon>
        <taxon>Isosphaerales</taxon>
        <taxon>Isosphaeraceae</taxon>
        <taxon>Aquisphaera</taxon>
    </lineage>
</organism>
<feature type="signal peptide" evidence="1">
    <location>
        <begin position="1"/>
        <end position="24"/>
    </location>
</feature>
<feature type="chain" id="PRO_5022872565" description="DUF4177 domain-containing protein" evidence="1">
    <location>
        <begin position="25"/>
        <end position="80"/>
    </location>
</feature>
<dbReference type="Proteomes" id="UP000324233">
    <property type="component" value="Chromosome"/>
</dbReference>
<protein>
    <recommendedName>
        <fullName evidence="4">DUF4177 domain-containing protein</fullName>
    </recommendedName>
</protein>
<accession>A0A5B9W2R9</accession>
<keyword evidence="3" id="KW-1185">Reference proteome</keyword>
<reference evidence="2 3" key="1">
    <citation type="submission" date="2019-08" db="EMBL/GenBank/DDBJ databases">
        <title>Deep-cultivation of Planctomycetes and their phenomic and genomic characterization uncovers novel biology.</title>
        <authorList>
            <person name="Wiegand S."/>
            <person name="Jogler M."/>
            <person name="Boedeker C."/>
            <person name="Pinto D."/>
            <person name="Vollmers J."/>
            <person name="Rivas-Marin E."/>
            <person name="Kohn T."/>
            <person name="Peeters S.H."/>
            <person name="Heuer A."/>
            <person name="Rast P."/>
            <person name="Oberbeckmann S."/>
            <person name="Bunk B."/>
            <person name="Jeske O."/>
            <person name="Meyerdierks A."/>
            <person name="Storesund J.E."/>
            <person name="Kallscheuer N."/>
            <person name="Luecker S."/>
            <person name="Lage O.M."/>
            <person name="Pohl T."/>
            <person name="Merkel B.J."/>
            <person name="Hornburger P."/>
            <person name="Mueller R.-W."/>
            <person name="Bruemmer F."/>
            <person name="Labrenz M."/>
            <person name="Spormann A.M."/>
            <person name="Op den Camp H."/>
            <person name="Overmann J."/>
            <person name="Amann R."/>
            <person name="Jetten M.S.M."/>
            <person name="Mascher T."/>
            <person name="Medema M.H."/>
            <person name="Devos D.P."/>
            <person name="Kaster A.-K."/>
            <person name="Ovreas L."/>
            <person name="Rohde M."/>
            <person name="Galperin M.Y."/>
            <person name="Jogler C."/>
        </authorList>
    </citation>
    <scope>NUCLEOTIDE SEQUENCE [LARGE SCALE GENOMIC DNA]</scope>
    <source>
        <strain evidence="2 3">OJF2</strain>
    </source>
</reference>
<proteinExistence type="predicted"/>
<gene>
    <name evidence="2" type="ORF">OJF2_34580</name>
</gene>
<dbReference type="RefSeq" id="WP_148594776.1">
    <property type="nucleotide sequence ID" value="NZ_CP042997.1"/>
</dbReference>
<dbReference type="OrthoDB" id="9799495at2"/>
<evidence type="ECO:0000313" key="2">
    <source>
        <dbReference type="EMBL" id="QEH34913.1"/>
    </source>
</evidence>